<proteinExistence type="inferred from homology"/>
<evidence type="ECO:0000256" key="2">
    <source>
        <dbReference type="ARBA" id="ARBA00022723"/>
    </source>
</evidence>
<dbReference type="GO" id="GO:0016705">
    <property type="term" value="F:oxidoreductase activity, acting on paired donors, with incorporation or reduction of molecular oxygen"/>
    <property type="evidence" value="ECO:0007669"/>
    <property type="project" value="InterPro"/>
</dbReference>
<gene>
    <name evidence="7" type="ORF">Poli38472_014911</name>
</gene>
<evidence type="ECO:0000313" key="7">
    <source>
        <dbReference type="EMBL" id="TMW66563.1"/>
    </source>
</evidence>
<sequence length="498" mass="56601">MEQVQQLTYLEAAIKESLRLYPAVPTTLKLVEKTLFFRMRTEEQGTRKIHRLPGTQPILKNTAEFLKNGGRLHDWITSHVEHFKGEPFIGEWLGNPPRVFITTPEAVEEVTKAKFNNFPKGETQLDKLRDVLGGGIFASDHAQWANQRKTAVNLFTQREGEAIDLVKIFNSFTIETFAEMGFGIEMNCLDSEEEHDFQSAFDSAQRMVVLRYQRPSFVWKLQRLFGIGAEKQLKQDIKVIDDTVFDIISKALANRQNQKATDTPNLVSIFLDRAEDAEDEDGNIDPVFLRDMVVNFVFAGRDTTAQAMCWFFLNLSKRPEVAKKLREEIATMIPELVEGKIKVPTMEQVQQLTVFGAAIKESLRLYPAVPTTLKLVEEDTLLSDGTFLRKGWFAVILAYALARATHVWGPDATEYKPERWVDETTGKVRNESAFKFFSFNAGPRICLGMNLAMLELKLVLTSLLTRYQLDLVPGQTITYDNALTLAVKGELFANVNMQ</sequence>
<dbReference type="AlphaFoldDB" id="A0A8K1CQL2"/>
<evidence type="ECO:0008006" key="9">
    <source>
        <dbReference type="Google" id="ProtNLM"/>
    </source>
</evidence>
<name>A0A8K1CQL2_PYTOL</name>
<dbReference type="Proteomes" id="UP000794436">
    <property type="component" value="Unassembled WGS sequence"/>
</dbReference>
<evidence type="ECO:0000256" key="6">
    <source>
        <dbReference type="RuleBase" id="RU000461"/>
    </source>
</evidence>
<dbReference type="GO" id="GO:0020037">
    <property type="term" value="F:heme binding"/>
    <property type="evidence" value="ECO:0007669"/>
    <property type="project" value="InterPro"/>
</dbReference>
<keyword evidence="3 6" id="KW-0560">Oxidoreductase</keyword>
<dbReference type="GO" id="GO:0004497">
    <property type="term" value="F:monooxygenase activity"/>
    <property type="evidence" value="ECO:0007669"/>
    <property type="project" value="UniProtKB-KW"/>
</dbReference>
<dbReference type="PROSITE" id="PS00086">
    <property type="entry name" value="CYTOCHROME_P450"/>
    <property type="match status" value="1"/>
</dbReference>
<keyword evidence="6" id="KW-0503">Monooxygenase</keyword>
<comment type="cofactor">
    <cofactor evidence="5">
        <name>heme</name>
        <dbReference type="ChEBI" id="CHEBI:30413"/>
    </cofactor>
</comment>
<feature type="binding site" description="axial binding residue" evidence="5">
    <location>
        <position position="446"/>
    </location>
    <ligand>
        <name>heme</name>
        <dbReference type="ChEBI" id="CHEBI:30413"/>
    </ligand>
    <ligandPart>
        <name>Fe</name>
        <dbReference type="ChEBI" id="CHEBI:18248"/>
    </ligandPart>
</feature>
<reference evidence="7" key="1">
    <citation type="submission" date="2019-03" db="EMBL/GenBank/DDBJ databases">
        <title>Long read genome sequence of the mycoparasitic Pythium oligandrum ATCC 38472 isolated from sugarbeet rhizosphere.</title>
        <authorList>
            <person name="Gaulin E."/>
        </authorList>
    </citation>
    <scope>NUCLEOTIDE SEQUENCE</scope>
    <source>
        <strain evidence="7">ATCC 38472_TT</strain>
    </source>
</reference>
<evidence type="ECO:0000313" key="8">
    <source>
        <dbReference type="Proteomes" id="UP000794436"/>
    </source>
</evidence>
<dbReference type="SUPFAM" id="SSF48264">
    <property type="entry name" value="Cytochrome P450"/>
    <property type="match status" value="2"/>
</dbReference>
<dbReference type="Pfam" id="PF00067">
    <property type="entry name" value="p450"/>
    <property type="match status" value="2"/>
</dbReference>
<accession>A0A8K1CQL2</accession>
<organism evidence="7 8">
    <name type="scientific">Pythium oligandrum</name>
    <name type="common">Mycoparasitic fungus</name>
    <dbReference type="NCBI Taxonomy" id="41045"/>
    <lineage>
        <taxon>Eukaryota</taxon>
        <taxon>Sar</taxon>
        <taxon>Stramenopiles</taxon>
        <taxon>Oomycota</taxon>
        <taxon>Peronosporomycetes</taxon>
        <taxon>Pythiales</taxon>
        <taxon>Pythiaceae</taxon>
        <taxon>Pythium</taxon>
    </lineage>
</organism>
<dbReference type="InterPro" id="IPR001128">
    <property type="entry name" value="Cyt_P450"/>
</dbReference>
<dbReference type="GO" id="GO:0006629">
    <property type="term" value="P:lipid metabolic process"/>
    <property type="evidence" value="ECO:0007669"/>
    <property type="project" value="UniProtKB-ARBA"/>
</dbReference>
<dbReference type="InterPro" id="IPR017972">
    <property type="entry name" value="Cyt_P450_CS"/>
</dbReference>
<dbReference type="EMBL" id="SPLM01000023">
    <property type="protein sequence ID" value="TMW66563.1"/>
    <property type="molecule type" value="Genomic_DNA"/>
</dbReference>
<dbReference type="Gene3D" id="1.10.630.10">
    <property type="entry name" value="Cytochrome P450"/>
    <property type="match status" value="2"/>
</dbReference>
<dbReference type="GO" id="GO:0005506">
    <property type="term" value="F:iron ion binding"/>
    <property type="evidence" value="ECO:0007669"/>
    <property type="project" value="InterPro"/>
</dbReference>
<comment type="similarity">
    <text evidence="1 6">Belongs to the cytochrome P450 family.</text>
</comment>
<dbReference type="PANTHER" id="PTHR24296">
    <property type="entry name" value="CYTOCHROME P450"/>
    <property type="match status" value="1"/>
</dbReference>
<keyword evidence="2 5" id="KW-0479">Metal-binding</keyword>
<dbReference type="InterPro" id="IPR002401">
    <property type="entry name" value="Cyt_P450_E_grp-I"/>
</dbReference>
<dbReference type="CDD" id="cd11064">
    <property type="entry name" value="CYP86A"/>
    <property type="match status" value="1"/>
</dbReference>
<dbReference type="OrthoDB" id="1470350at2759"/>
<protein>
    <recommendedName>
        <fullName evidence="9">Cytochrome P450</fullName>
    </recommendedName>
</protein>
<keyword evidence="4 5" id="KW-0408">Iron</keyword>
<evidence type="ECO:0000256" key="5">
    <source>
        <dbReference type="PIRSR" id="PIRSR602401-1"/>
    </source>
</evidence>
<evidence type="ECO:0000256" key="1">
    <source>
        <dbReference type="ARBA" id="ARBA00010617"/>
    </source>
</evidence>
<keyword evidence="8" id="KW-1185">Reference proteome</keyword>
<evidence type="ECO:0000256" key="3">
    <source>
        <dbReference type="ARBA" id="ARBA00023002"/>
    </source>
</evidence>
<comment type="caution">
    <text evidence="7">The sequence shown here is derived from an EMBL/GenBank/DDBJ whole genome shotgun (WGS) entry which is preliminary data.</text>
</comment>
<keyword evidence="5 6" id="KW-0349">Heme</keyword>
<evidence type="ECO:0000256" key="4">
    <source>
        <dbReference type="ARBA" id="ARBA00023004"/>
    </source>
</evidence>
<dbReference type="PRINTS" id="PR00385">
    <property type="entry name" value="P450"/>
</dbReference>
<dbReference type="PRINTS" id="PR00463">
    <property type="entry name" value="EP450I"/>
</dbReference>
<dbReference type="InterPro" id="IPR036396">
    <property type="entry name" value="Cyt_P450_sf"/>
</dbReference>